<reference evidence="1" key="1">
    <citation type="submission" date="2017-05" db="UniProtKB">
        <authorList>
            <consortium name="EnsemblMetazoa"/>
        </authorList>
    </citation>
    <scope>IDENTIFICATION</scope>
</reference>
<name>A0A1X7SSY5_AMPQE</name>
<protein>
    <submittedName>
        <fullName evidence="1">Uncharacterized protein</fullName>
    </submittedName>
</protein>
<sequence length="297" mass="35320">MCQLAYTNLANTRMTFSSHQLQSLSEAVKEDYLGLMTKFTEYDEEKYQFLHLSIQEFLAAWWIAKHEKKTEEVFKDHFDDDHFRMCLRFVAGLTHLEHESYQQYFNKQQLDLQCKREPLFRFETCHLSYFYQNPEIRINNLFLKSDHNISSDDFDNVPILFLQLLYESQNTKLCQVLAQSINNHSLCLYRVSLSLFDWLCLSYCINNSNTTWNHLHLDPVYNQSLSVFTDRLTNNSPQTQCKRLEVWLVGPTDKLIQKLLQPSLLYNIHECYCRFSSGQYVLLLQFLNLPLIEILCT</sequence>
<proteinExistence type="predicted"/>
<organism evidence="1">
    <name type="scientific">Amphimedon queenslandica</name>
    <name type="common">Sponge</name>
    <dbReference type="NCBI Taxonomy" id="400682"/>
    <lineage>
        <taxon>Eukaryota</taxon>
        <taxon>Metazoa</taxon>
        <taxon>Porifera</taxon>
        <taxon>Demospongiae</taxon>
        <taxon>Heteroscleromorpha</taxon>
        <taxon>Haplosclerida</taxon>
        <taxon>Niphatidae</taxon>
        <taxon>Amphimedon</taxon>
    </lineage>
</organism>
<dbReference type="InParanoid" id="A0A1X7SSY5"/>
<dbReference type="AlphaFoldDB" id="A0A1X7SSY5"/>
<evidence type="ECO:0000313" key="1">
    <source>
        <dbReference type="EnsemblMetazoa" id="Aqu2.1.05120_001"/>
    </source>
</evidence>
<dbReference type="EnsemblMetazoa" id="Aqu2.1.05120_001">
    <property type="protein sequence ID" value="Aqu2.1.05120_001"/>
    <property type="gene ID" value="Aqu2.1.05120"/>
</dbReference>
<accession>A0A1X7SSY5</accession>